<proteinExistence type="predicted"/>
<accession>A0A6A5W2A9</accession>
<keyword evidence="1" id="KW-0732">Signal</keyword>
<dbReference type="EMBL" id="ML977717">
    <property type="protein sequence ID" value="KAF1993245.1"/>
    <property type="molecule type" value="Genomic_DNA"/>
</dbReference>
<dbReference type="AlphaFoldDB" id="A0A6A5W2A9"/>
<evidence type="ECO:0000256" key="1">
    <source>
        <dbReference type="SAM" id="SignalP"/>
    </source>
</evidence>
<dbReference type="PROSITE" id="PS51207">
    <property type="entry name" value="PXA"/>
    <property type="match status" value="1"/>
</dbReference>
<name>A0A6A5W2A9_9PLEO</name>
<evidence type="ECO:0000313" key="4">
    <source>
        <dbReference type="Proteomes" id="UP000799779"/>
    </source>
</evidence>
<protein>
    <recommendedName>
        <fullName evidence="2">PXA domain-containing protein</fullName>
    </recommendedName>
</protein>
<reference evidence="3" key="1">
    <citation type="journal article" date="2020" name="Stud. Mycol.">
        <title>101 Dothideomycetes genomes: a test case for predicting lifestyles and emergence of pathogens.</title>
        <authorList>
            <person name="Haridas S."/>
            <person name="Albert R."/>
            <person name="Binder M."/>
            <person name="Bloem J."/>
            <person name="Labutti K."/>
            <person name="Salamov A."/>
            <person name="Andreopoulos B."/>
            <person name="Baker S."/>
            <person name="Barry K."/>
            <person name="Bills G."/>
            <person name="Bluhm B."/>
            <person name="Cannon C."/>
            <person name="Castanera R."/>
            <person name="Culley D."/>
            <person name="Daum C."/>
            <person name="Ezra D."/>
            <person name="Gonzalez J."/>
            <person name="Henrissat B."/>
            <person name="Kuo A."/>
            <person name="Liang C."/>
            <person name="Lipzen A."/>
            <person name="Lutzoni F."/>
            <person name="Magnuson J."/>
            <person name="Mondo S."/>
            <person name="Nolan M."/>
            <person name="Ohm R."/>
            <person name="Pangilinan J."/>
            <person name="Park H.-J."/>
            <person name="Ramirez L."/>
            <person name="Alfaro M."/>
            <person name="Sun H."/>
            <person name="Tritt A."/>
            <person name="Yoshinaga Y."/>
            <person name="Zwiers L.-H."/>
            <person name="Turgeon B."/>
            <person name="Goodwin S."/>
            <person name="Spatafora J."/>
            <person name="Crous P."/>
            <person name="Grigoriev I."/>
        </authorList>
    </citation>
    <scope>NUCLEOTIDE SEQUENCE</scope>
    <source>
        <strain evidence="3">CBS 123094</strain>
    </source>
</reference>
<dbReference type="InterPro" id="IPR003114">
    <property type="entry name" value="Phox_assoc"/>
</dbReference>
<feature type="domain" description="PXA" evidence="2">
    <location>
        <begin position="66"/>
        <end position="110"/>
    </location>
</feature>
<evidence type="ECO:0000313" key="3">
    <source>
        <dbReference type="EMBL" id="KAF1993245.1"/>
    </source>
</evidence>
<keyword evidence="4" id="KW-1185">Reference proteome</keyword>
<dbReference type="Proteomes" id="UP000799779">
    <property type="component" value="Unassembled WGS sequence"/>
</dbReference>
<organism evidence="3 4">
    <name type="scientific">Amniculicola lignicola CBS 123094</name>
    <dbReference type="NCBI Taxonomy" id="1392246"/>
    <lineage>
        <taxon>Eukaryota</taxon>
        <taxon>Fungi</taxon>
        <taxon>Dikarya</taxon>
        <taxon>Ascomycota</taxon>
        <taxon>Pezizomycotina</taxon>
        <taxon>Dothideomycetes</taxon>
        <taxon>Pleosporomycetidae</taxon>
        <taxon>Pleosporales</taxon>
        <taxon>Amniculicolaceae</taxon>
        <taxon>Amniculicola</taxon>
    </lineage>
</organism>
<feature type="chain" id="PRO_5025436417" description="PXA domain-containing protein" evidence="1">
    <location>
        <begin position="23"/>
        <end position="110"/>
    </location>
</feature>
<evidence type="ECO:0000259" key="2">
    <source>
        <dbReference type="PROSITE" id="PS51207"/>
    </source>
</evidence>
<feature type="signal peptide" evidence="1">
    <location>
        <begin position="1"/>
        <end position="22"/>
    </location>
</feature>
<dbReference type="Pfam" id="PF02194">
    <property type="entry name" value="PXA"/>
    <property type="match status" value="1"/>
</dbReference>
<gene>
    <name evidence="3" type="ORF">P154DRAFT_582999</name>
</gene>
<sequence>MRLLIILQTWLTLTTTWPQTSQEDMDAVENTYGPPHVAFLIPAKWKVERETFTKRSMYDMEPLYSSSFIFDSLDVLVGLILRDFVKGWYGNISKGPTFVNWVVRAVIQRN</sequence>
<dbReference type="OrthoDB" id="120967at2759"/>